<feature type="compositionally biased region" description="Polar residues" evidence="1">
    <location>
        <begin position="128"/>
        <end position="151"/>
    </location>
</feature>
<dbReference type="PROSITE" id="PS50835">
    <property type="entry name" value="IG_LIKE"/>
    <property type="match status" value="2"/>
</dbReference>
<feature type="region of interest" description="Disordered" evidence="1">
    <location>
        <begin position="107"/>
        <end position="152"/>
    </location>
</feature>
<feature type="compositionally biased region" description="Low complexity" evidence="1">
    <location>
        <begin position="18"/>
        <end position="38"/>
    </location>
</feature>
<dbReference type="InterPro" id="IPR037448">
    <property type="entry name" value="Zig-8"/>
</dbReference>
<keyword evidence="4" id="KW-1185">Reference proteome</keyword>
<gene>
    <name evidence="3" type="ORF">ODALV1_LOCUS21228</name>
</gene>
<dbReference type="PANTHER" id="PTHR23279:SF36">
    <property type="entry name" value="DEFECTIVE PROBOSCIS EXTENSION RESPONSE 9, ISOFORM A"/>
    <property type="match status" value="1"/>
</dbReference>
<evidence type="ECO:0000313" key="4">
    <source>
        <dbReference type="Proteomes" id="UP001642540"/>
    </source>
</evidence>
<dbReference type="Pfam" id="PF07686">
    <property type="entry name" value="V-set"/>
    <property type="match status" value="1"/>
</dbReference>
<accession>A0ABP1REZ5</accession>
<dbReference type="Proteomes" id="UP001642540">
    <property type="component" value="Unassembled WGS sequence"/>
</dbReference>
<feature type="compositionally biased region" description="Low complexity" evidence="1">
    <location>
        <begin position="66"/>
        <end position="86"/>
    </location>
</feature>
<evidence type="ECO:0000259" key="2">
    <source>
        <dbReference type="PROSITE" id="PS50835"/>
    </source>
</evidence>
<feature type="region of interest" description="Disordered" evidence="1">
    <location>
        <begin position="60"/>
        <end position="86"/>
    </location>
</feature>
<dbReference type="SMART" id="SM00408">
    <property type="entry name" value="IGc2"/>
    <property type="match status" value="2"/>
</dbReference>
<dbReference type="SUPFAM" id="SSF48726">
    <property type="entry name" value="Immunoglobulin"/>
    <property type="match status" value="2"/>
</dbReference>
<sequence length="389" mass="40700">MSWVIGHASDGGGMNRNSGPNTSSSSPSSASSISSSTPSLSINPVVAAPIVAASISGGVGGGGVGSSSSSNVNSNSNLVAGEGSSSSVVVGGGGGGGLGMAQAGDRDLGTIITGPPSTAADLAQAAASTESPLTPTSHHNTLQQQSLQPTRKNYPYIDKAASPNVTALLGKTAYLNCRVRNLGDKTVSWVRHRDIHLLTVARYTYTTDQRFRAIHQPNTEDYTLMIKYAQHRDSGIYECQVSTTPHLSHYVHLNVVEPVTEVVGGPDLFIDRGSTINLTCTVKFSPEPPSYIIWNHNNAIISYNSPRGGVSVLTEKGETTTSYLLIQQAKPTDSGRYSCNPSNAVPHSILVHVLNGELPAAMQTGGQMPQQIPLSFCLLSSVILIFVTS</sequence>
<protein>
    <recommendedName>
        <fullName evidence="2">Ig-like domain-containing protein</fullName>
    </recommendedName>
</protein>
<name>A0ABP1REZ5_9HEXA</name>
<dbReference type="Gene3D" id="2.60.40.10">
    <property type="entry name" value="Immunoglobulins"/>
    <property type="match status" value="2"/>
</dbReference>
<evidence type="ECO:0000256" key="1">
    <source>
        <dbReference type="SAM" id="MobiDB-lite"/>
    </source>
</evidence>
<dbReference type="Pfam" id="PF13927">
    <property type="entry name" value="Ig_3"/>
    <property type="match status" value="1"/>
</dbReference>
<dbReference type="SMART" id="SM00409">
    <property type="entry name" value="IG"/>
    <property type="match status" value="2"/>
</dbReference>
<organism evidence="3 4">
    <name type="scientific">Orchesella dallaii</name>
    <dbReference type="NCBI Taxonomy" id="48710"/>
    <lineage>
        <taxon>Eukaryota</taxon>
        <taxon>Metazoa</taxon>
        <taxon>Ecdysozoa</taxon>
        <taxon>Arthropoda</taxon>
        <taxon>Hexapoda</taxon>
        <taxon>Collembola</taxon>
        <taxon>Entomobryomorpha</taxon>
        <taxon>Entomobryoidea</taxon>
        <taxon>Orchesellidae</taxon>
        <taxon>Orchesellinae</taxon>
        <taxon>Orchesella</taxon>
    </lineage>
</organism>
<dbReference type="InterPro" id="IPR003599">
    <property type="entry name" value="Ig_sub"/>
</dbReference>
<feature type="domain" description="Ig-like" evidence="2">
    <location>
        <begin position="155"/>
        <end position="242"/>
    </location>
</feature>
<dbReference type="InterPro" id="IPR007110">
    <property type="entry name" value="Ig-like_dom"/>
</dbReference>
<dbReference type="EMBL" id="CAXLJM020000070">
    <property type="protein sequence ID" value="CAL8126019.1"/>
    <property type="molecule type" value="Genomic_DNA"/>
</dbReference>
<dbReference type="InterPro" id="IPR013783">
    <property type="entry name" value="Ig-like_fold"/>
</dbReference>
<feature type="domain" description="Ig-like" evidence="2">
    <location>
        <begin position="258"/>
        <end position="350"/>
    </location>
</feature>
<reference evidence="3 4" key="1">
    <citation type="submission" date="2024-08" db="EMBL/GenBank/DDBJ databases">
        <authorList>
            <person name="Cucini C."/>
            <person name="Frati F."/>
        </authorList>
    </citation>
    <scope>NUCLEOTIDE SEQUENCE [LARGE SCALE GENOMIC DNA]</scope>
</reference>
<evidence type="ECO:0000313" key="3">
    <source>
        <dbReference type="EMBL" id="CAL8126019.1"/>
    </source>
</evidence>
<dbReference type="InterPro" id="IPR003598">
    <property type="entry name" value="Ig_sub2"/>
</dbReference>
<dbReference type="PANTHER" id="PTHR23279">
    <property type="entry name" value="DEFECTIVE PROBOSCIS EXTENSION RESPONSE DPR -RELATED"/>
    <property type="match status" value="1"/>
</dbReference>
<dbReference type="InterPro" id="IPR036179">
    <property type="entry name" value="Ig-like_dom_sf"/>
</dbReference>
<feature type="region of interest" description="Disordered" evidence="1">
    <location>
        <begin position="1"/>
        <end position="38"/>
    </location>
</feature>
<dbReference type="InterPro" id="IPR013106">
    <property type="entry name" value="Ig_V-set"/>
</dbReference>
<proteinExistence type="predicted"/>
<comment type="caution">
    <text evidence="3">The sequence shown here is derived from an EMBL/GenBank/DDBJ whole genome shotgun (WGS) entry which is preliminary data.</text>
</comment>